<dbReference type="AlphaFoldDB" id="A0A378Y766"/>
<keyword evidence="1" id="KW-0732">Signal</keyword>
<proteinExistence type="predicted"/>
<organism evidence="2 3">
    <name type="scientific">Paenibacillus polymyxa</name>
    <name type="common">Bacillus polymyxa</name>
    <dbReference type="NCBI Taxonomy" id="1406"/>
    <lineage>
        <taxon>Bacteria</taxon>
        <taxon>Bacillati</taxon>
        <taxon>Bacillota</taxon>
        <taxon>Bacilli</taxon>
        <taxon>Bacillales</taxon>
        <taxon>Paenibacillaceae</taxon>
        <taxon>Paenibacillus</taxon>
    </lineage>
</organism>
<evidence type="ECO:0000313" key="2">
    <source>
        <dbReference type="EMBL" id="SUA72361.1"/>
    </source>
</evidence>
<feature type="signal peptide" evidence="1">
    <location>
        <begin position="1"/>
        <end position="18"/>
    </location>
</feature>
<dbReference type="Proteomes" id="UP000254400">
    <property type="component" value="Unassembled WGS sequence"/>
</dbReference>
<accession>A0A378Y766</accession>
<name>A0A378Y766_PAEPO</name>
<dbReference type="EMBL" id="UGSC01000001">
    <property type="protein sequence ID" value="SUA72361.1"/>
    <property type="molecule type" value="Genomic_DNA"/>
</dbReference>
<evidence type="ECO:0000313" key="3">
    <source>
        <dbReference type="Proteomes" id="UP000254400"/>
    </source>
</evidence>
<evidence type="ECO:0000256" key="1">
    <source>
        <dbReference type="SAM" id="SignalP"/>
    </source>
</evidence>
<gene>
    <name evidence="2" type="ORF">NCTC10343_05317</name>
</gene>
<protein>
    <submittedName>
        <fullName evidence="2">Uncharacterized protein</fullName>
    </submittedName>
</protein>
<sequence>MKKALSSITMVLAFLSVALPIGNTLGDLDSVHPSNHGVFSFTA</sequence>
<reference evidence="2 3" key="1">
    <citation type="submission" date="2018-06" db="EMBL/GenBank/DDBJ databases">
        <authorList>
            <consortium name="Pathogen Informatics"/>
            <person name="Doyle S."/>
        </authorList>
    </citation>
    <scope>NUCLEOTIDE SEQUENCE [LARGE SCALE GENOMIC DNA]</scope>
    <source>
        <strain evidence="2 3">NCTC10343</strain>
    </source>
</reference>
<feature type="chain" id="PRO_5039474625" evidence="1">
    <location>
        <begin position="19"/>
        <end position="43"/>
    </location>
</feature>